<evidence type="ECO:0000259" key="4">
    <source>
        <dbReference type="SMART" id="SM00965"/>
    </source>
</evidence>
<keyword evidence="5" id="KW-0675">Receptor</keyword>
<dbReference type="Proteomes" id="UP000646365">
    <property type="component" value="Unassembled WGS sequence"/>
</dbReference>
<keyword evidence="2" id="KW-0472">Membrane</keyword>
<evidence type="ECO:0000313" key="6">
    <source>
        <dbReference type="Proteomes" id="UP000646365"/>
    </source>
</evidence>
<dbReference type="AlphaFoldDB" id="A0A8J2Z106"/>
<evidence type="ECO:0000256" key="3">
    <source>
        <dbReference type="ARBA" id="ARBA00023237"/>
    </source>
</evidence>
<dbReference type="EMBL" id="BMJQ01000026">
    <property type="protein sequence ID" value="GGF47625.1"/>
    <property type="molecule type" value="Genomic_DNA"/>
</dbReference>
<reference evidence="5" key="2">
    <citation type="submission" date="2020-09" db="EMBL/GenBank/DDBJ databases">
        <authorList>
            <person name="Sun Q."/>
            <person name="Zhou Y."/>
        </authorList>
    </citation>
    <scope>NUCLEOTIDE SEQUENCE</scope>
    <source>
        <strain evidence="5">CGMCC 1.15725</strain>
    </source>
</reference>
<keyword evidence="1" id="KW-0813">Transport</keyword>
<reference evidence="5" key="1">
    <citation type="journal article" date="2014" name="Int. J. Syst. Evol. Microbiol.">
        <title>Complete genome sequence of Corynebacterium casei LMG S-19264T (=DSM 44701T), isolated from a smear-ripened cheese.</title>
        <authorList>
            <consortium name="US DOE Joint Genome Institute (JGI-PGF)"/>
            <person name="Walter F."/>
            <person name="Albersmeier A."/>
            <person name="Kalinowski J."/>
            <person name="Ruckert C."/>
        </authorList>
    </citation>
    <scope>NUCLEOTIDE SEQUENCE</scope>
    <source>
        <strain evidence="5">CGMCC 1.15725</strain>
    </source>
</reference>
<evidence type="ECO:0000256" key="2">
    <source>
        <dbReference type="ARBA" id="ARBA00023136"/>
    </source>
</evidence>
<evidence type="ECO:0000256" key="1">
    <source>
        <dbReference type="ARBA" id="ARBA00022448"/>
    </source>
</evidence>
<dbReference type="RefSeq" id="WP_189052132.1">
    <property type="nucleotide sequence ID" value="NZ_BMJQ01000026.1"/>
</dbReference>
<comment type="caution">
    <text evidence="5">The sequence shown here is derived from an EMBL/GenBank/DDBJ whole genome shotgun (WGS) entry which is preliminary data.</text>
</comment>
<keyword evidence="3" id="KW-0998">Cell outer membrane</keyword>
<proteinExistence type="predicted"/>
<name>A0A8J2Z106_9PROT</name>
<keyword evidence="6" id="KW-1185">Reference proteome</keyword>
<organism evidence="5 6">
    <name type="scientific">Aliidongia dinghuensis</name>
    <dbReference type="NCBI Taxonomy" id="1867774"/>
    <lineage>
        <taxon>Bacteria</taxon>
        <taxon>Pseudomonadati</taxon>
        <taxon>Pseudomonadota</taxon>
        <taxon>Alphaproteobacteria</taxon>
        <taxon>Rhodospirillales</taxon>
        <taxon>Dongiaceae</taxon>
        <taxon>Aliidongia</taxon>
    </lineage>
</organism>
<dbReference type="Gene3D" id="3.55.50.30">
    <property type="match status" value="1"/>
</dbReference>
<dbReference type="SUPFAM" id="SSF74653">
    <property type="entry name" value="TolA/TonB C-terminal domain"/>
    <property type="match status" value="1"/>
</dbReference>
<evidence type="ECO:0000313" key="5">
    <source>
        <dbReference type="EMBL" id="GGF47625.1"/>
    </source>
</evidence>
<protein>
    <submittedName>
        <fullName evidence="5">TonB-dependent outer membrane receptor</fullName>
    </submittedName>
</protein>
<dbReference type="GO" id="GO:0019867">
    <property type="term" value="C:outer membrane"/>
    <property type="evidence" value="ECO:0007669"/>
    <property type="project" value="InterPro"/>
</dbReference>
<feature type="domain" description="Secretin/TonB short N-terminal" evidence="4">
    <location>
        <begin position="70"/>
        <end position="121"/>
    </location>
</feature>
<gene>
    <name evidence="5" type="primary">vreA</name>
    <name evidence="5" type="ORF">GCM10011611_62520</name>
</gene>
<dbReference type="InterPro" id="IPR011662">
    <property type="entry name" value="Secretin/TonB_short_N"/>
</dbReference>
<accession>A0A8J2Z106</accession>
<dbReference type="SMART" id="SM00965">
    <property type="entry name" value="STN"/>
    <property type="match status" value="1"/>
</dbReference>
<sequence>MIGEWLNGATIFLAAVPIALWIEAGVSGALAADALSGKADVATREDRRQFDIPPQSLALALDAYSAVTGMEVFYDGALSRGRRSSGVTGLLSPEAALRALLDGTGLVALRTDVTSFTVRVAQPDAPMPRPAPAPATLAPYAPYFTALQASVGAALCRNRAAQSTPEDVLVRLWVGPDGRVRQVELASEMADRSRAGDIVRGLEDVWTGQPPPAMPQPITIVIFSRAPGERTRCNPPPYPAPEGP</sequence>